<dbReference type="AlphaFoldDB" id="A0A6P3XED6"/>
<evidence type="ECO:0000313" key="2">
    <source>
        <dbReference type="Proteomes" id="UP000515204"/>
    </source>
</evidence>
<protein>
    <submittedName>
        <fullName evidence="3">Uncharacterized protein LOC106745441</fullName>
    </submittedName>
</protein>
<feature type="compositionally biased region" description="Low complexity" evidence="1">
    <location>
        <begin position="7"/>
        <end position="16"/>
    </location>
</feature>
<evidence type="ECO:0000256" key="1">
    <source>
        <dbReference type="SAM" id="MobiDB-lite"/>
    </source>
</evidence>
<reference evidence="3" key="1">
    <citation type="submission" date="2025-08" db="UniProtKB">
        <authorList>
            <consortium name="RefSeq"/>
        </authorList>
    </citation>
    <scope>IDENTIFICATION</scope>
</reference>
<dbReference type="GeneID" id="106745441"/>
<keyword evidence="2" id="KW-1185">Reference proteome</keyword>
<gene>
    <name evidence="3" type="primary">LOC106745441</name>
</gene>
<name>A0A6P3XED6_DINQU</name>
<feature type="region of interest" description="Disordered" evidence="1">
    <location>
        <begin position="1"/>
        <end position="20"/>
    </location>
</feature>
<dbReference type="KEGG" id="dqu:106745441"/>
<proteinExistence type="predicted"/>
<evidence type="ECO:0000313" key="3">
    <source>
        <dbReference type="RefSeq" id="XP_014476533.1"/>
    </source>
</evidence>
<dbReference type="OrthoDB" id="6334211at2759"/>
<sequence length="108" mass="12619">MDNFLPSSTTSSTHSSKLYGPKSISVNHELRQEIIDSKWEKYALDWNLWKDSKSPVTQVRWNEIDNREYCGILSNRLIGLPSSFLMRSSKNSLYILDKFVVRNKHGRK</sequence>
<dbReference type="Proteomes" id="UP000515204">
    <property type="component" value="Unplaced"/>
</dbReference>
<dbReference type="RefSeq" id="XP_014476533.1">
    <property type="nucleotide sequence ID" value="XM_014621047.1"/>
</dbReference>
<accession>A0A6P3XED6</accession>
<organism evidence="2 3">
    <name type="scientific">Dinoponera quadriceps</name>
    <name type="common">South American ant</name>
    <dbReference type="NCBI Taxonomy" id="609295"/>
    <lineage>
        <taxon>Eukaryota</taxon>
        <taxon>Metazoa</taxon>
        <taxon>Ecdysozoa</taxon>
        <taxon>Arthropoda</taxon>
        <taxon>Hexapoda</taxon>
        <taxon>Insecta</taxon>
        <taxon>Pterygota</taxon>
        <taxon>Neoptera</taxon>
        <taxon>Endopterygota</taxon>
        <taxon>Hymenoptera</taxon>
        <taxon>Apocrita</taxon>
        <taxon>Aculeata</taxon>
        <taxon>Formicoidea</taxon>
        <taxon>Formicidae</taxon>
        <taxon>Ponerinae</taxon>
        <taxon>Ponerini</taxon>
        <taxon>Dinoponera</taxon>
    </lineage>
</organism>